<sequence>AQGIDGRADHAHAGRRRRGREKLRRAGRVADRRGDGGLGPGRHHRREPDPHPRGAQARRRIVRGGGARPRARRGRNGQQQHRRSDRLHPPRQGSRRRRLLGRVTLLQQADAGGAVPPLHRHRGRGGPAHHRLQHPPAQRGGHRARHPGAAGEAPEHRRREGRDGEPRPAAAHAARLRRRLHPALGRGPHGARFQRRRRPRLHQRHRQRGPAALRRDAARVAPGRGGGSDGHPGPAGAAARRVVLRNLARPGEIRRLAARQGHGAVPPAAGAGERRDARPGAGGDGGRGAAEL</sequence>
<feature type="compositionally biased region" description="Basic residues" evidence="1">
    <location>
        <begin position="192"/>
        <end position="208"/>
    </location>
</feature>
<feature type="compositionally biased region" description="Basic and acidic residues" evidence="1">
    <location>
        <begin position="1"/>
        <end position="12"/>
    </location>
</feature>
<feature type="region of interest" description="Disordered" evidence="1">
    <location>
        <begin position="1"/>
        <end position="236"/>
    </location>
</feature>
<dbReference type="EC" id="4.3.3.7" evidence="2"/>
<protein>
    <submittedName>
        <fullName evidence="2">4-hydroxy-tetrahydrodipicolinate synthase</fullName>
        <ecNumber evidence="2">4.3.3.7</ecNumber>
    </submittedName>
</protein>
<feature type="compositionally biased region" description="Basic residues" evidence="1">
    <location>
        <begin position="118"/>
        <end position="133"/>
    </location>
</feature>
<name>A0A6J4JBY3_9PROT</name>
<dbReference type="AlphaFoldDB" id="A0A6J4JBY3"/>
<evidence type="ECO:0000256" key="1">
    <source>
        <dbReference type="SAM" id="MobiDB-lite"/>
    </source>
</evidence>
<dbReference type="EMBL" id="CADCTG010000241">
    <property type="protein sequence ID" value="CAA9272218.1"/>
    <property type="molecule type" value="Genomic_DNA"/>
</dbReference>
<feature type="compositionally biased region" description="Basic residues" evidence="1">
    <location>
        <begin position="13"/>
        <end position="27"/>
    </location>
</feature>
<feature type="non-terminal residue" evidence="2">
    <location>
        <position position="1"/>
    </location>
</feature>
<feature type="compositionally biased region" description="Gly residues" evidence="1">
    <location>
        <begin position="280"/>
        <end position="292"/>
    </location>
</feature>
<dbReference type="GO" id="GO:0008840">
    <property type="term" value="F:4-hydroxy-tetrahydrodipicolinate synthase activity"/>
    <property type="evidence" value="ECO:0007669"/>
    <property type="project" value="UniProtKB-EC"/>
</dbReference>
<feature type="region of interest" description="Disordered" evidence="1">
    <location>
        <begin position="255"/>
        <end position="292"/>
    </location>
</feature>
<gene>
    <name evidence="2" type="ORF">AVDCRST_MAG08-3248</name>
</gene>
<accession>A0A6J4JBY3</accession>
<organism evidence="2">
    <name type="scientific">uncultured Acetobacteraceae bacterium</name>
    <dbReference type="NCBI Taxonomy" id="169975"/>
    <lineage>
        <taxon>Bacteria</taxon>
        <taxon>Pseudomonadati</taxon>
        <taxon>Pseudomonadota</taxon>
        <taxon>Alphaproteobacteria</taxon>
        <taxon>Acetobacterales</taxon>
        <taxon>Acetobacteraceae</taxon>
        <taxon>environmental samples</taxon>
    </lineage>
</organism>
<reference evidence="2" key="1">
    <citation type="submission" date="2020-02" db="EMBL/GenBank/DDBJ databases">
        <authorList>
            <person name="Meier V. D."/>
        </authorList>
    </citation>
    <scope>NUCLEOTIDE SEQUENCE</scope>
    <source>
        <strain evidence="2">AVDCRST_MAG08</strain>
    </source>
</reference>
<feature type="compositionally biased region" description="Low complexity" evidence="1">
    <location>
        <begin position="261"/>
        <end position="271"/>
    </location>
</feature>
<feature type="non-terminal residue" evidence="2">
    <location>
        <position position="292"/>
    </location>
</feature>
<feature type="compositionally biased region" description="Basic and acidic residues" evidence="1">
    <location>
        <begin position="153"/>
        <end position="166"/>
    </location>
</feature>
<keyword evidence="2" id="KW-0456">Lyase</keyword>
<feature type="compositionally biased region" description="Basic residues" evidence="1">
    <location>
        <begin position="69"/>
        <end position="85"/>
    </location>
</feature>
<proteinExistence type="predicted"/>
<evidence type="ECO:0000313" key="2">
    <source>
        <dbReference type="EMBL" id="CAA9272218.1"/>
    </source>
</evidence>